<feature type="transmembrane region" description="Helical" evidence="7">
    <location>
        <begin position="855"/>
        <end position="874"/>
    </location>
</feature>
<feature type="transmembrane region" description="Helical" evidence="7">
    <location>
        <begin position="767"/>
        <end position="792"/>
    </location>
</feature>
<name>Q01WQ7_SOLUE</name>
<dbReference type="GO" id="GO:0005886">
    <property type="term" value="C:plasma membrane"/>
    <property type="evidence" value="ECO:0007669"/>
    <property type="project" value="UniProtKB-SubCell"/>
</dbReference>
<sequence length="891" mass="96509">MTLIPRFRSLIAGILRRKIVESSMEDEMSFHIEAYTRDLIRSGVPPAEAERRARIEFGGVEVYKEQCREARGLRMLDDLRADLRYACRTLAKSPSFSLTAILTLALGIGANTGLFTMMDTLLLRPVPVHDPSSLYQVFGHSANRTKFGSFSIREYHSMIAANQVFTQVIADLQVRARFQNRGMGGYAVSGNYFQALGGGIALGRPILPEDELPSAPPVVVLSHARWQGTFNGDPGIVGKTIELSGNRFAVIGVASTGFTGLDPVVPDFWAPLSAKPLFTGSAHVSEEAEERSLRIVGRLRPGVTETQAQSGMSVLLPRVSEARQKEMQFVDAALESRATYQSWNHADLANVLPVVSAFALVLLIACTNLSNVLLARALNRSREIGVRLSLGASRSRIVRQLVTETAVLSLIAGAVGLAMSHSSWTLIRHVIVSSFSMKTEMPIVRMNPDYRVFVFAFLLSLATGIVFGLVPALHATRSTLNSALRAEGALLGSRFRRSRLRDGLVIAQFAFSLVLLIGASLLLHSTIKVGSVQPGFDVAHSIGIEPIQGTYSPNPMLIAQLRERLQSMPGARAVAAAMREPLRGSLPIAHVSTGSPQFRVLDARYNEVTPEYFSVLEIPLVRGRAFTSEEAGSGAPVAVISEATAMRFWPGDDPMGKIFEVTTPEYSSRGRELLRTGSRTVQVIGIAKDVVSAWLSDGVDATCVYLPAKAGNSAYYSLLVRVFGDPRPFVPALRNTLASVDPSIEFDVRTMADVMDFQVLPLRLASWGAAILALLGLTLASIGIYGVMAYTVNQRTREIGIRMALGADADRVLWMNLREGLRLIAIATGGGLIVAFALSRVMGAMLFRLGATGPAPFVIASAVLSVVGLLAIYFPSRQATRVDPSVALRFE</sequence>
<comment type="similarity">
    <text evidence="6">Belongs to the ABC-4 integral membrane protein family.</text>
</comment>
<organism evidence="10">
    <name type="scientific">Solibacter usitatus (strain Ellin6076)</name>
    <dbReference type="NCBI Taxonomy" id="234267"/>
    <lineage>
        <taxon>Bacteria</taxon>
        <taxon>Pseudomonadati</taxon>
        <taxon>Acidobacteriota</taxon>
        <taxon>Terriglobia</taxon>
        <taxon>Bryobacterales</taxon>
        <taxon>Solibacteraceae</taxon>
        <taxon>Candidatus Solibacter</taxon>
    </lineage>
</organism>
<dbReference type="PANTHER" id="PTHR30572">
    <property type="entry name" value="MEMBRANE COMPONENT OF TRANSPORTER-RELATED"/>
    <property type="match status" value="1"/>
</dbReference>
<dbReference type="STRING" id="234267.Acid_4951"/>
<keyword evidence="4 7" id="KW-1133">Transmembrane helix</keyword>
<feature type="transmembrane region" description="Helical" evidence="7">
    <location>
        <begin position="351"/>
        <end position="374"/>
    </location>
</feature>
<comment type="subcellular location">
    <subcellularLocation>
        <location evidence="1">Cell membrane</location>
        <topology evidence="1">Multi-pass membrane protein</topology>
    </subcellularLocation>
</comment>
<dbReference type="Pfam" id="PF12704">
    <property type="entry name" value="MacB_PCD"/>
    <property type="match status" value="2"/>
</dbReference>
<evidence type="ECO:0000259" key="8">
    <source>
        <dbReference type="Pfam" id="PF02687"/>
    </source>
</evidence>
<dbReference type="InterPro" id="IPR025857">
    <property type="entry name" value="MacB_PCD"/>
</dbReference>
<dbReference type="eggNOG" id="COG0577">
    <property type="taxonomic scope" value="Bacteria"/>
</dbReference>
<feature type="transmembrane region" description="Helical" evidence="7">
    <location>
        <begin position="503"/>
        <end position="523"/>
    </location>
</feature>
<dbReference type="NCBIfam" id="NF038403">
    <property type="entry name" value="perm_prefix_1"/>
    <property type="match status" value="1"/>
</dbReference>
<accession>Q01WQ7</accession>
<evidence type="ECO:0000259" key="9">
    <source>
        <dbReference type="Pfam" id="PF12704"/>
    </source>
</evidence>
<keyword evidence="2" id="KW-1003">Cell membrane</keyword>
<dbReference type="KEGG" id="sus:Acid_4951"/>
<keyword evidence="5 7" id="KW-0472">Membrane</keyword>
<evidence type="ECO:0000256" key="5">
    <source>
        <dbReference type="ARBA" id="ARBA00023136"/>
    </source>
</evidence>
<evidence type="ECO:0000256" key="1">
    <source>
        <dbReference type="ARBA" id="ARBA00004651"/>
    </source>
</evidence>
<feature type="transmembrane region" description="Helical" evidence="7">
    <location>
        <begin position="821"/>
        <end position="843"/>
    </location>
</feature>
<dbReference type="Pfam" id="PF02687">
    <property type="entry name" value="FtsX"/>
    <property type="match status" value="2"/>
</dbReference>
<feature type="transmembrane region" description="Helical" evidence="7">
    <location>
        <begin position="406"/>
        <end position="432"/>
    </location>
</feature>
<dbReference type="InterPro" id="IPR047928">
    <property type="entry name" value="Perm_prefix_1"/>
</dbReference>
<protein>
    <recommendedName>
        <fullName evidence="11">Permease</fullName>
    </recommendedName>
</protein>
<evidence type="ECO:0000256" key="6">
    <source>
        <dbReference type="ARBA" id="ARBA00038076"/>
    </source>
</evidence>
<evidence type="ECO:0008006" key="11">
    <source>
        <dbReference type="Google" id="ProtNLM"/>
    </source>
</evidence>
<dbReference type="InterPro" id="IPR017800">
    <property type="entry name" value="ADOP"/>
</dbReference>
<evidence type="ECO:0000256" key="2">
    <source>
        <dbReference type="ARBA" id="ARBA00022475"/>
    </source>
</evidence>
<dbReference type="EMBL" id="CP000473">
    <property type="protein sequence ID" value="ABJ85908.1"/>
    <property type="molecule type" value="Genomic_DNA"/>
</dbReference>
<evidence type="ECO:0000256" key="4">
    <source>
        <dbReference type="ARBA" id="ARBA00022989"/>
    </source>
</evidence>
<dbReference type="InterPro" id="IPR050250">
    <property type="entry name" value="Macrolide_Exporter_MacB"/>
</dbReference>
<dbReference type="InterPro" id="IPR003838">
    <property type="entry name" value="ABC3_permease_C"/>
</dbReference>
<reference evidence="10" key="1">
    <citation type="submission" date="2006-10" db="EMBL/GenBank/DDBJ databases">
        <title>Complete sequence of Solibacter usitatus Ellin6076.</title>
        <authorList>
            <consortium name="US DOE Joint Genome Institute"/>
            <person name="Copeland A."/>
            <person name="Lucas S."/>
            <person name="Lapidus A."/>
            <person name="Barry K."/>
            <person name="Detter J.C."/>
            <person name="Glavina del Rio T."/>
            <person name="Hammon N."/>
            <person name="Israni S."/>
            <person name="Dalin E."/>
            <person name="Tice H."/>
            <person name="Pitluck S."/>
            <person name="Thompson L.S."/>
            <person name="Brettin T."/>
            <person name="Bruce D."/>
            <person name="Han C."/>
            <person name="Tapia R."/>
            <person name="Gilna P."/>
            <person name="Schmutz J."/>
            <person name="Larimer F."/>
            <person name="Land M."/>
            <person name="Hauser L."/>
            <person name="Kyrpides N."/>
            <person name="Mikhailova N."/>
            <person name="Janssen P.H."/>
            <person name="Kuske C.R."/>
            <person name="Richardson P."/>
        </authorList>
    </citation>
    <scope>NUCLEOTIDE SEQUENCE</scope>
    <source>
        <strain evidence="10">Ellin6076</strain>
    </source>
</reference>
<feature type="domain" description="ABC3 transporter permease C-terminal" evidence="8">
    <location>
        <begin position="771"/>
        <end position="884"/>
    </location>
</feature>
<feature type="domain" description="MacB-like periplasmic core" evidence="9">
    <location>
        <begin position="503"/>
        <end position="711"/>
    </location>
</feature>
<feature type="domain" description="ABC3 transporter permease C-terminal" evidence="8">
    <location>
        <begin position="356"/>
        <end position="478"/>
    </location>
</feature>
<gene>
    <name evidence="10" type="ordered locus">Acid_4951</name>
</gene>
<dbReference type="HOGENOM" id="CLU_009433_1_0_0"/>
<dbReference type="NCBIfam" id="TIGR03434">
    <property type="entry name" value="ADOP"/>
    <property type="match status" value="1"/>
</dbReference>
<evidence type="ECO:0000313" key="10">
    <source>
        <dbReference type="EMBL" id="ABJ85908.1"/>
    </source>
</evidence>
<proteinExistence type="inferred from homology"/>
<evidence type="ECO:0000256" key="3">
    <source>
        <dbReference type="ARBA" id="ARBA00022692"/>
    </source>
</evidence>
<evidence type="ECO:0000256" key="7">
    <source>
        <dbReference type="SAM" id="Phobius"/>
    </source>
</evidence>
<keyword evidence="3 7" id="KW-0812">Transmembrane</keyword>
<dbReference type="PANTHER" id="PTHR30572:SF4">
    <property type="entry name" value="ABC TRANSPORTER PERMEASE YTRF"/>
    <property type="match status" value="1"/>
</dbReference>
<dbReference type="OrthoDB" id="100761at2"/>
<feature type="transmembrane region" description="Helical" evidence="7">
    <location>
        <begin position="452"/>
        <end position="475"/>
    </location>
</feature>
<dbReference type="GO" id="GO:0022857">
    <property type="term" value="F:transmembrane transporter activity"/>
    <property type="evidence" value="ECO:0007669"/>
    <property type="project" value="TreeGrafter"/>
</dbReference>
<dbReference type="InParanoid" id="Q01WQ7"/>
<feature type="domain" description="MacB-like periplasmic core" evidence="9">
    <location>
        <begin position="97"/>
        <end position="310"/>
    </location>
</feature>
<dbReference type="AlphaFoldDB" id="Q01WQ7"/>